<protein>
    <submittedName>
        <fullName evidence="2">Pancreatic alpha-amylase</fullName>
    </submittedName>
</protein>
<feature type="compositionally biased region" description="Gly residues" evidence="1">
    <location>
        <begin position="96"/>
        <end position="105"/>
    </location>
</feature>
<sequence length="235" mass="24752">MKTRSDPVDPVYSIHELTESPLLSSMPASPRSRAWAETIEPRSRPTWLPLMSSKATVELHGDDAAAGAGGGVGDAEESTCGADVVGVRRDDEGQAAAGGGGGVRAGDGESEEGGEVRREEDSRMQELDGVGVEDAPDGGVRDDGRARDLHAASVGHAGGAELETPSVPRSNSVSAEAPPERIEIRTERTEMKETPSESDVMVDQLGTGGSQPIGKRFEGVFDSERNWKGDGEKWE</sequence>
<gene>
    <name evidence="2" type="ORF">STAS_24304</name>
</gene>
<evidence type="ECO:0000256" key="1">
    <source>
        <dbReference type="SAM" id="MobiDB-lite"/>
    </source>
</evidence>
<proteinExistence type="predicted"/>
<dbReference type="Proteomes" id="UP000325081">
    <property type="component" value="Unassembled WGS sequence"/>
</dbReference>
<feature type="compositionally biased region" description="Basic and acidic residues" evidence="1">
    <location>
        <begin position="178"/>
        <end position="195"/>
    </location>
</feature>
<feature type="region of interest" description="Disordered" evidence="1">
    <location>
        <begin position="63"/>
        <end position="235"/>
    </location>
</feature>
<feature type="compositionally biased region" description="Basic and acidic residues" evidence="1">
    <location>
        <begin position="139"/>
        <end position="150"/>
    </location>
</feature>
<evidence type="ECO:0000313" key="3">
    <source>
        <dbReference type="Proteomes" id="UP000325081"/>
    </source>
</evidence>
<organism evidence="2 3">
    <name type="scientific">Striga asiatica</name>
    <name type="common">Asiatic witchweed</name>
    <name type="synonym">Buchnera asiatica</name>
    <dbReference type="NCBI Taxonomy" id="4170"/>
    <lineage>
        <taxon>Eukaryota</taxon>
        <taxon>Viridiplantae</taxon>
        <taxon>Streptophyta</taxon>
        <taxon>Embryophyta</taxon>
        <taxon>Tracheophyta</taxon>
        <taxon>Spermatophyta</taxon>
        <taxon>Magnoliopsida</taxon>
        <taxon>eudicotyledons</taxon>
        <taxon>Gunneridae</taxon>
        <taxon>Pentapetalae</taxon>
        <taxon>asterids</taxon>
        <taxon>lamiids</taxon>
        <taxon>Lamiales</taxon>
        <taxon>Orobanchaceae</taxon>
        <taxon>Buchnereae</taxon>
        <taxon>Striga</taxon>
    </lineage>
</organism>
<evidence type="ECO:0000313" key="2">
    <source>
        <dbReference type="EMBL" id="GER47218.1"/>
    </source>
</evidence>
<keyword evidence="3" id="KW-1185">Reference proteome</keyword>
<comment type="caution">
    <text evidence="2">The sequence shown here is derived from an EMBL/GenBank/DDBJ whole genome shotgun (WGS) entry which is preliminary data.</text>
</comment>
<dbReference type="AlphaFoldDB" id="A0A5A7QQN8"/>
<feature type="compositionally biased region" description="Basic and acidic residues" evidence="1">
    <location>
        <begin position="114"/>
        <end position="126"/>
    </location>
</feature>
<accession>A0A5A7QQN8</accession>
<feature type="compositionally biased region" description="Basic and acidic residues" evidence="1">
    <location>
        <begin position="215"/>
        <end position="235"/>
    </location>
</feature>
<name>A0A5A7QQN8_STRAF</name>
<reference evidence="3" key="1">
    <citation type="journal article" date="2019" name="Curr. Biol.">
        <title>Genome Sequence of Striga asiatica Provides Insight into the Evolution of Plant Parasitism.</title>
        <authorList>
            <person name="Yoshida S."/>
            <person name="Kim S."/>
            <person name="Wafula E.K."/>
            <person name="Tanskanen J."/>
            <person name="Kim Y.M."/>
            <person name="Honaas L."/>
            <person name="Yang Z."/>
            <person name="Spallek T."/>
            <person name="Conn C.E."/>
            <person name="Ichihashi Y."/>
            <person name="Cheong K."/>
            <person name="Cui S."/>
            <person name="Der J.P."/>
            <person name="Gundlach H."/>
            <person name="Jiao Y."/>
            <person name="Hori C."/>
            <person name="Ishida J.K."/>
            <person name="Kasahara H."/>
            <person name="Kiba T."/>
            <person name="Kim M.S."/>
            <person name="Koo N."/>
            <person name="Laohavisit A."/>
            <person name="Lee Y.H."/>
            <person name="Lumba S."/>
            <person name="McCourt P."/>
            <person name="Mortimer J.C."/>
            <person name="Mutuku J.M."/>
            <person name="Nomura T."/>
            <person name="Sasaki-Sekimoto Y."/>
            <person name="Seto Y."/>
            <person name="Wang Y."/>
            <person name="Wakatake T."/>
            <person name="Sakakibara H."/>
            <person name="Demura T."/>
            <person name="Yamaguchi S."/>
            <person name="Yoneyama K."/>
            <person name="Manabe R.I."/>
            <person name="Nelson D.C."/>
            <person name="Schulman A.H."/>
            <person name="Timko M.P."/>
            <person name="dePamphilis C.W."/>
            <person name="Choi D."/>
            <person name="Shirasu K."/>
        </authorList>
    </citation>
    <scope>NUCLEOTIDE SEQUENCE [LARGE SCALE GENOMIC DNA]</scope>
    <source>
        <strain evidence="3">cv. UVA1</strain>
    </source>
</reference>
<dbReference type="EMBL" id="BKCP01007760">
    <property type="protein sequence ID" value="GER47218.1"/>
    <property type="molecule type" value="Genomic_DNA"/>
</dbReference>